<dbReference type="InterPro" id="IPR050079">
    <property type="entry name" value="DEAD_box_RNA_helicase"/>
</dbReference>
<evidence type="ECO:0000256" key="6">
    <source>
        <dbReference type="SAM" id="MobiDB-lite"/>
    </source>
</evidence>
<dbReference type="InterPro" id="IPR001650">
    <property type="entry name" value="Helicase_C-like"/>
</dbReference>
<dbReference type="PANTHER" id="PTHR47959">
    <property type="entry name" value="ATP-DEPENDENT RNA HELICASE RHLE-RELATED"/>
    <property type="match status" value="1"/>
</dbReference>
<keyword evidence="2" id="KW-0378">Hydrolase</keyword>
<evidence type="ECO:0000313" key="10">
    <source>
        <dbReference type="EMBL" id="TNJ26361.1"/>
    </source>
</evidence>
<dbReference type="PROSITE" id="PS51195">
    <property type="entry name" value="Q_MOTIF"/>
    <property type="match status" value="1"/>
</dbReference>
<dbReference type="OrthoDB" id="10259843at2759"/>
<feature type="domain" description="Helicase ATP-binding" evidence="7">
    <location>
        <begin position="33"/>
        <end position="213"/>
    </location>
</feature>
<dbReference type="PROSITE" id="PS51192">
    <property type="entry name" value="HELICASE_ATP_BIND_1"/>
    <property type="match status" value="1"/>
</dbReference>
<gene>
    <name evidence="10" type="ORF">GMRT_13393</name>
</gene>
<dbReference type="InterPro" id="IPR027417">
    <property type="entry name" value="P-loop_NTPase"/>
</dbReference>
<evidence type="ECO:0000256" key="4">
    <source>
        <dbReference type="ARBA" id="ARBA00022840"/>
    </source>
</evidence>
<evidence type="ECO:0000259" key="7">
    <source>
        <dbReference type="PROSITE" id="PS51192"/>
    </source>
</evidence>
<dbReference type="GO" id="GO:0003676">
    <property type="term" value="F:nucleic acid binding"/>
    <property type="evidence" value="ECO:0007669"/>
    <property type="project" value="InterPro"/>
</dbReference>
<evidence type="ECO:0000313" key="11">
    <source>
        <dbReference type="Proteomes" id="UP000315496"/>
    </source>
</evidence>
<dbReference type="Gene3D" id="3.40.50.300">
    <property type="entry name" value="P-loop containing nucleotide triphosphate hydrolases"/>
    <property type="match status" value="2"/>
</dbReference>
<name>A0A4Z1T1U7_GIAMU</name>
<evidence type="ECO:0000256" key="1">
    <source>
        <dbReference type="ARBA" id="ARBA00022741"/>
    </source>
</evidence>
<evidence type="ECO:0000256" key="2">
    <source>
        <dbReference type="ARBA" id="ARBA00022801"/>
    </source>
</evidence>
<dbReference type="EMBL" id="VDLU01000005">
    <property type="protein sequence ID" value="TNJ26361.1"/>
    <property type="molecule type" value="Genomic_DNA"/>
</dbReference>
<proteinExistence type="predicted"/>
<dbReference type="InterPro" id="IPR014014">
    <property type="entry name" value="RNA_helicase_DEAD_Q_motif"/>
</dbReference>
<feature type="short sequence motif" description="Q motif" evidence="5">
    <location>
        <begin position="2"/>
        <end position="30"/>
    </location>
</feature>
<feature type="region of interest" description="Disordered" evidence="6">
    <location>
        <begin position="583"/>
        <end position="649"/>
    </location>
</feature>
<dbReference type="SMART" id="SM00487">
    <property type="entry name" value="DEXDc"/>
    <property type="match status" value="1"/>
</dbReference>
<dbReference type="SMART" id="SM00490">
    <property type="entry name" value="HELICc"/>
    <property type="match status" value="1"/>
</dbReference>
<dbReference type="InterPro" id="IPR014001">
    <property type="entry name" value="Helicase_ATP-bd"/>
</dbReference>
<dbReference type="GO" id="GO:0003724">
    <property type="term" value="F:RNA helicase activity"/>
    <property type="evidence" value="ECO:0007669"/>
    <property type="project" value="InterPro"/>
</dbReference>
<dbReference type="VEuPathDB" id="GiardiaDB:GMRT_13393"/>
<evidence type="ECO:0000256" key="5">
    <source>
        <dbReference type="PROSITE-ProRule" id="PRU00552"/>
    </source>
</evidence>
<organism evidence="10 11">
    <name type="scientific">Giardia muris</name>
    <dbReference type="NCBI Taxonomy" id="5742"/>
    <lineage>
        <taxon>Eukaryota</taxon>
        <taxon>Metamonada</taxon>
        <taxon>Diplomonadida</taxon>
        <taxon>Hexamitidae</taxon>
        <taxon>Giardiinae</taxon>
        <taxon>Giardia</taxon>
    </lineage>
</organism>
<dbReference type="GO" id="GO:0016787">
    <property type="term" value="F:hydrolase activity"/>
    <property type="evidence" value="ECO:0007669"/>
    <property type="project" value="UniProtKB-KW"/>
</dbReference>
<evidence type="ECO:0000259" key="8">
    <source>
        <dbReference type="PROSITE" id="PS51194"/>
    </source>
</evidence>
<dbReference type="Proteomes" id="UP000315496">
    <property type="component" value="Chromosome 5"/>
</dbReference>
<dbReference type="GO" id="GO:0005524">
    <property type="term" value="F:ATP binding"/>
    <property type="evidence" value="ECO:0007669"/>
    <property type="project" value="UniProtKB-KW"/>
</dbReference>
<dbReference type="SUPFAM" id="SSF52540">
    <property type="entry name" value="P-loop containing nucleoside triphosphate hydrolases"/>
    <property type="match status" value="1"/>
</dbReference>
<evidence type="ECO:0000256" key="3">
    <source>
        <dbReference type="ARBA" id="ARBA00022806"/>
    </source>
</evidence>
<keyword evidence="3 10" id="KW-0347">Helicase</keyword>
<dbReference type="GO" id="GO:0005829">
    <property type="term" value="C:cytosol"/>
    <property type="evidence" value="ECO:0007669"/>
    <property type="project" value="TreeGrafter"/>
</dbReference>
<protein>
    <submittedName>
        <fullName evidence="10">ATP-dependent RNA helicase</fullName>
    </submittedName>
</protein>
<dbReference type="CDD" id="cd18787">
    <property type="entry name" value="SF2_C_DEAD"/>
    <property type="match status" value="1"/>
</dbReference>
<dbReference type="PANTHER" id="PTHR47959:SF1">
    <property type="entry name" value="ATP-DEPENDENT RNA HELICASE DBPA"/>
    <property type="match status" value="1"/>
</dbReference>
<comment type="caution">
    <text evidence="10">The sequence shown here is derived from an EMBL/GenBank/DDBJ whole genome shotgun (WGS) entry which is preliminary data.</text>
</comment>
<keyword evidence="11" id="KW-1185">Reference proteome</keyword>
<feature type="domain" description="Helicase C-terminal" evidence="8">
    <location>
        <begin position="265"/>
        <end position="444"/>
    </location>
</feature>
<feature type="domain" description="DEAD-box RNA helicase Q" evidence="9">
    <location>
        <begin position="2"/>
        <end position="30"/>
    </location>
</feature>
<dbReference type="Pfam" id="PF00271">
    <property type="entry name" value="Helicase_C"/>
    <property type="match status" value="1"/>
</dbReference>
<feature type="compositionally biased region" description="Basic residues" evidence="6">
    <location>
        <begin position="602"/>
        <end position="614"/>
    </location>
</feature>
<dbReference type="Pfam" id="PF00270">
    <property type="entry name" value="DEAD"/>
    <property type="match status" value="1"/>
</dbReference>
<dbReference type="AlphaFoldDB" id="A0A4Z1T1U7"/>
<dbReference type="PROSITE" id="PS51194">
    <property type="entry name" value="HELICASE_CTER"/>
    <property type="match status" value="1"/>
</dbReference>
<accession>A0A4Z1T1U7</accession>
<evidence type="ECO:0000259" key="9">
    <source>
        <dbReference type="PROSITE" id="PS51195"/>
    </source>
</evidence>
<reference evidence="10 11" key="1">
    <citation type="submission" date="2019-05" db="EMBL/GenBank/DDBJ databases">
        <title>The compact genome of Giardia muris reveals important steps in the evolution of intestinal protozoan parasites.</title>
        <authorList>
            <person name="Xu F."/>
            <person name="Jimenez-Gonzalez A."/>
            <person name="Einarsson E."/>
            <person name="Astvaldsson A."/>
            <person name="Peirasmaki D."/>
            <person name="Eckmann L."/>
            <person name="Andersson J.O."/>
            <person name="Svard S.G."/>
            <person name="Jerlstrom-Hultqvist J."/>
        </authorList>
    </citation>
    <scope>NUCLEOTIDE SEQUENCE [LARGE SCALE GENOMIC DNA]</scope>
    <source>
        <strain evidence="10 11">Roberts-Thomson</strain>
    </source>
</reference>
<keyword evidence="4" id="KW-0067">ATP-binding</keyword>
<sequence>MKTWEALHLSRPMSRAVSELGWAAPTPVQAKAIPVVLAGRDTLVTAQTGSGKTGAFGIPVLERMLLRGNRTFGTTALVLSPTRELALQTASVLKSLARYTAFAVETVIGGVGGPTAQAEQEARLRRAPDVIVATPGRLIDMLLNSFGLGDLLASLEVFVIDECDKMLGVDFQRCVEELCRVTPSTRQTLLFSATLDERIVSLAVLALQKPIKIAIDPPHAVASSVQQQFVQVQLLMSLCASLFSEDPWFQRQQKPGQLRLCKDAILVALLRAIADEAGGATGTRTLVFCNSRYGAQRLELLLRLLGPEGGIERDEEDAEDPEKAKKASKPLLKQRVTRLGGDSSQAERLQALEAFKDGRAEVLVATDVAARGLDVEGVDVVIEYDAPRVLEEHIHRAGRTGRALATGVAIVLVTDADEDFLSDLKRAHSKGASASNTLLARKLATEPFRRVLRRFLRWDVEERVDGLVRERRLDAAIEGEELRVRRAENMLQHRDAILARPRRTWFQTAAEKRLVDDLHARVSTGELSQKAALKELSKDAQNYLKKTERQARFEAARGSRKTQKGLTPEILESIKEKKRAAHLLRTEGSSLAQQRLQERKEKRSKAKGSGKAKRKEGLVGDMGPELYLPKKRSKPSASGFKSKKRYKRR</sequence>
<keyword evidence="1" id="KW-0547">Nucleotide-binding</keyword>
<dbReference type="InterPro" id="IPR011545">
    <property type="entry name" value="DEAD/DEAH_box_helicase_dom"/>
</dbReference>